<dbReference type="InterPro" id="IPR050925">
    <property type="entry name" value="Rhomboid_protease_S54"/>
</dbReference>
<evidence type="ECO:0000256" key="5">
    <source>
        <dbReference type="SAM" id="Phobius"/>
    </source>
</evidence>
<dbReference type="RefSeq" id="WP_078924913.1">
    <property type="nucleotide sequence ID" value="NZ_FUXB01000002.1"/>
</dbReference>
<dbReference type="InterPro" id="IPR022764">
    <property type="entry name" value="Peptidase_S54_rhomboid_dom"/>
</dbReference>
<evidence type="ECO:0000256" key="4">
    <source>
        <dbReference type="ARBA" id="ARBA00023136"/>
    </source>
</evidence>
<keyword evidence="2 5" id="KW-0812">Transmembrane</keyword>
<organism evidence="7 8">
    <name type="scientific">Vibrio cincinnatiensis DSM 19608</name>
    <dbReference type="NCBI Taxonomy" id="1123491"/>
    <lineage>
        <taxon>Bacteria</taxon>
        <taxon>Pseudomonadati</taxon>
        <taxon>Pseudomonadota</taxon>
        <taxon>Gammaproteobacteria</taxon>
        <taxon>Vibrionales</taxon>
        <taxon>Vibrionaceae</taxon>
        <taxon>Vibrio</taxon>
    </lineage>
</organism>
<keyword evidence="4 5" id="KW-0472">Membrane</keyword>
<dbReference type="Proteomes" id="UP000190834">
    <property type="component" value="Unassembled WGS sequence"/>
</dbReference>
<feature type="domain" description="Peptidase S54 rhomboid" evidence="6">
    <location>
        <begin position="35"/>
        <end position="173"/>
    </location>
</feature>
<dbReference type="PANTHER" id="PTHR43731:SF16">
    <property type="entry name" value="RHOMBOSORTASE"/>
    <property type="match status" value="1"/>
</dbReference>
<dbReference type="Gene3D" id="1.20.1540.10">
    <property type="entry name" value="Rhomboid-like"/>
    <property type="match status" value="1"/>
</dbReference>
<dbReference type="GO" id="GO:0016020">
    <property type="term" value="C:membrane"/>
    <property type="evidence" value="ECO:0007669"/>
    <property type="project" value="UniProtKB-SubCell"/>
</dbReference>
<reference evidence="8" key="1">
    <citation type="submission" date="2017-02" db="EMBL/GenBank/DDBJ databases">
        <authorList>
            <person name="Varghese N."/>
            <person name="Submissions S."/>
        </authorList>
    </citation>
    <scope>NUCLEOTIDE SEQUENCE [LARGE SCALE GENOMIC DNA]</scope>
    <source>
        <strain evidence="8">DSM 19608</strain>
    </source>
</reference>
<evidence type="ECO:0000259" key="6">
    <source>
        <dbReference type="Pfam" id="PF01694"/>
    </source>
</evidence>
<keyword evidence="3 5" id="KW-1133">Transmembrane helix</keyword>
<dbReference type="STRING" id="1123491.SAMN02745782_00508"/>
<evidence type="ECO:0000313" key="8">
    <source>
        <dbReference type="Proteomes" id="UP000190834"/>
    </source>
</evidence>
<feature type="transmembrane region" description="Helical" evidence="5">
    <location>
        <begin position="51"/>
        <end position="68"/>
    </location>
</feature>
<sequence length="185" mass="20881">MNLYLLLCLVSLLCFGLQFEPLSSVSAWHLSAIQQGQWWRILTGNFTHTNFAHLMMNLAGLWAIAFLFRPTPKLLLMALLLLSGWVGVGVYFTDITLYVGLSGTLHGLFALFATQEWLYGRKNSRWLVFGIIAKVAWEQRVGASLGTEMWIEARVATEAHLIGLLGGLLFALLEREYTLQTKRPH</sequence>
<dbReference type="AlphaFoldDB" id="A0A1T4L778"/>
<dbReference type="GO" id="GO:0006508">
    <property type="term" value="P:proteolysis"/>
    <property type="evidence" value="ECO:0007669"/>
    <property type="project" value="UniProtKB-KW"/>
</dbReference>
<dbReference type="Pfam" id="PF01694">
    <property type="entry name" value="Rhomboid"/>
    <property type="match status" value="1"/>
</dbReference>
<evidence type="ECO:0000313" key="7">
    <source>
        <dbReference type="EMBL" id="SJZ50371.1"/>
    </source>
</evidence>
<name>A0A1T4L778_VIBCI</name>
<keyword evidence="7" id="KW-0645">Protease</keyword>
<dbReference type="InterPro" id="IPR035952">
    <property type="entry name" value="Rhomboid-like_sf"/>
</dbReference>
<dbReference type="EMBL" id="FUXB01000002">
    <property type="protein sequence ID" value="SJZ50371.1"/>
    <property type="molecule type" value="Genomic_DNA"/>
</dbReference>
<feature type="transmembrane region" description="Helical" evidence="5">
    <location>
        <begin position="75"/>
        <end position="92"/>
    </location>
</feature>
<dbReference type="OrthoDB" id="196054at2"/>
<proteinExistence type="predicted"/>
<evidence type="ECO:0000256" key="2">
    <source>
        <dbReference type="ARBA" id="ARBA00022692"/>
    </source>
</evidence>
<dbReference type="InterPro" id="IPR023826">
    <property type="entry name" value="Rhom-like_SP_proteobac"/>
</dbReference>
<dbReference type="GeneID" id="70583276"/>
<dbReference type="SUPFAM" id="SSF144091">
    <property type="entry name" value="Rhomboid-like"/>
    <property type="match status" value="1"/>
</dbReference>
<accession>A0A1T4L778</accession>
<evidence type="ECO:0000256" key="1">
    <source>
        <dbReference type="ARBA" id="ARBA00004141"/>
    </source>
</evidence>
<dbReference type="NCBIfam" id="TIGR03902">
    <property type="entry name" value="rhom_GG_sort"/>
    <property type="match status" value="1"/>
</dbReference>
<keyword evidence="7" id="KW-0378">Hydrolase</keyword>
<keyword evidence="8" id="KW-1185">Reference proteome</keyword>
<protein>
    <submittedName>
        <fullName evidence="7">Rhomboid family GlyGly-CTERM serine protease</fullName>
    </submittedName>
</protein>
<dbReference type="GO" id="GO:0004252">
    <property type="term" value="F:serine-type endopeptidase activity"/>
    <property type="evidence" value="ECO:0007669"/>
    <property type="project" value="InterPro"/>
</dbReference>
<comment type="subcellular location">
    <subcellularLocation>
        <location evidence="1">Membrane</location>
        <topology evidence="1">Multi-pass membrane protein</topology>
    </subcellularLocation>
</comment>
<gene>
    <name evidence="7" type="ORF">SAMN02745782_00508</name>
</gene>
<dbReference type="PANTHER" id="PTHR43731">
    <property type="entry name" value="RHOMBOID PROTEASE"/>
    <property type="match status" value="1"/>
</dbReference>
<evidence type="ECO:0000256" key="3">
    <source>
        <dbReference type="ARBA" id="ARBA00022989"/>
    </source>
</evidence>